<proteinExistence type="predicted"/>
<accession>A0A1M7CCJ4</accession>
<gene>
    <name evidence="2" type="ORF">SAMN05444171_4801</name>
</gene>
<evidence type="ECO:0000256" key="1">
    <source>
        <dbReference type="SAM" id="MobiDB-lite"/>
    </source>
</evidence>
<evidence type="ECO:0000313" key="3">
    <source>
        <dbReference type="Proteomes" id="UP000183208"/>
    </source>
</evidence>
<sequence length="152" mass="17390">MLNIRRRFNEGHDPVALWRTLAETDFDQTIKTEVFAALKKRCPLNCNRWRAALRGDAPTKIDLALEVLSDDARHDHLDLCMTAVLVCALDGNPAARLVLSHALRTQFSDIRSTRLATSWLMANITWAARNARRRNRPHRPEERAAKAKIQIQ</sequence>
<protein>
    <submittedName>
        <fullName evidence="2">Uncharacterized protein</fullName>
    </submittedName>
</protein>
<dbReference type="AlphaFoldDB" id="A0A1M7CCJ4"/>
<dbReference type="EMBL" id="FNTI01000001">
    <property type="protein sequence ID" value="SED68321.1"/>
    <property type="molecule type" value="Genomic_DNA"/>
</dbReference>
<organism evidence="2 3">
    <name type="scientific">Bradyrhizobium lablabi</name>
    <dbReference type="NCBI Taxonomy" id="722472"/>
    <lineage>
        <taxon>Bacteria</taxon>
        <taxon>Pseudomonadati</taxon>
        <taxon>Pseudomonadota</taxon>
        <taxon>Alphaproteobacteria</taxon>
        <taxon>Hyphomicrobiales</taxon>
        <taxon>Nitrobacteraceae</taxon>
        <taxon>Bradyrhizobium</taxon>
    </lineage>
</organism>
<feature type="region of interest" description="Disordered" evidence="1">
    <location>
        <begin position="132"/>
        <end position="152"/>
    </location>
</feature>
<dbReference type="Proteomes" id="UP000183208">
    <property type="component" value="Unassembled WGS sequence"/>
</dbReference>
<evidence type="ECO:0000313" key="2">
    <source>
        <dbReference type="EMBL" id="SED68321.1"/>
    </source>
</evidence>
<reference evidence="2 3" key="1">
    <citation type="submission" date="2016-10" db="EMBL/GenBank/DDBJ databases">
        <authorList>
            <person name="de Groot N.N."/>
        </authorList>
    </citation>
    <scope>NUCLEOTIDE SEQUENCE [LARGE SCALE GENOMIC DNA]</scope>
    <source>
        <strain evidence="2 3">GAS522</strain>
    </source>
</reference>
<dbReference type="OrthoDB" id="8244107at2"/>
<name>A0A1M7CCJ4_9BRAD</name>
<dbReference type="RefSeq" id="WP_074824277.1">
    <property type="nucleotide sequence ID" value="NZ_FNTI01000001.1"/>
</dbReference>